<dbReference type="Gene3D" id="3.40.50.300">
    <property type="entry name" value="P-loop containing nucleotide triphosphate hydrolases"/>
    <property type="match status" value="1"/>
</dbReference>
<organism evidence="4 5">
    <name type="scientific">Selenomonas ruminantium</name>
    <dbReference type="NCBI Taxonomy" id="971"/>
    <lineage>
        <taxon>Bacteria</taxon>
        <taxon>Bacillati</taxon>
        <taxon>Bacillota</taxon>
        <taxon>Negativicutes</taxon>
        <taxon>Selenomonadales</taxon>
        <taxon>Selenomonadaceae</taxon>
        <taxon>Selenomonas</taxon>
    </lineage>
</organism>
<proteinExistence type="predicted"/>
<dbReference type="GO" id="GO:0002098">
    <property type="term" value="P:tRNA wobble uridine modification"/>
    <property type="evidence" value="ECO:0007669"/>
    <property type="project" value="TreeGrafter"/>
</dbReference>
<name>A0A927WKQ0_SELRU</name>
<dbReference type="GO" id="GO:0005525">
    <property type="term" value="F:GTP binding"/>
    <property type="evidence" value="ECO:0007669"/>
    <property type="project" value="InterPro"/>
</dbReference>
<dbReference type="InterPro" id="IPR006073">
    <property type="entry name" value="GTP-bd"/>
</dbReference>
<feature type="domain" description="G" evidence="2">
    <location>
        <begin position="48"/>
        <end position="155"/>
    </location>
</feature>
<accession>A0A927WKQ0</accession>
<dbReference type="PANTHER" id="PTHR42714">
    <property type="entry name" value="TRNA MODIFICATION GTPASE GTPBP3"/>
    <property type="match status" value="1"/>
</dbReference>
<dbReference type="Pfam" id="PF18709">
    <property type="entry name" value="DLP_helical"/>
    <property type="match status" value="1"/>
</dbReference>
<dbReference type="EMBL" id="SVCA01000016">
    <property type="protein sequence ID" value="MBE6086311.1"/>
    <property type="molecule type" value="Genomic_DNA"/>
</dbReference>
<comment type="caution">
    <text evidence="4">The sequence shown here is derived from an EMBL/GenBank/DDBJ whole genome shotgun (WGS) entry which is preliminary data.</text>
</comment>
<dbReference type="PANTHER" id="PTHR42714:SF6">
    <property type="entry name" value="TRANSLATION INITIATION FACTOR IF-2"/>
    <property type="match status" value="1"/>
</dbReference>
<keyword evidence="1" id="KW-0175">Coiled coil</keyword>
<dbReference type="GO" id="GO:0030488">
    <property type="term" value="P:tRNA methylation"/>
    <property type="evidence" value="ECO:0007669"/>
    <property type="project" value="TreeGrafter"/>
</dbReference>
<feature type="coiled-coil region" evidence="1">
    <location>
        <begin position="472"/>
        <end position="499"/>
    </location>
</feature>
<gene>
    <name evidence="4" type="ORF">E7203_12850</name>
</gene>
<dbReference type="InterPro" id="IPR027417">
    <property type="entry name" value="P-loop_NTPase"/>
</dbReference>
<evidence type="ECO:0000313" key="5">
    <source>
        <dbReference type="Proteomes" id="UP000772151"/>
    </source>
</evidence>
<dbReference type="AlphaFoldDB" id="A0A927WKQ0"/>
<reference evidence="4" key="1">
    <citation type="submission" date="2019-04" db="EMBL/GenBank/DDBJ databases">
        <title>Evolution of Biomass-Degrading Anaerobic Consortia Revealed by Metagenomics.</title>
        <authorList>
            <person name="Peng X."/>
        </authorList>
    </citation>
    <scope>NUCLEOTIDE SEQUENCE</scope>
    <source>
        <strain evidence="4">SIG242</strain>
    </source>
</reference>
<dbReference type="InterPro" id="IPR040576">
    <property type="entry name" value="DLP_helical"/>
</dbReference>
<protein>
    <submittedName>
        <fullName evidence="4">Uncharacterized protein</fullName>
    </submittedName>
</protein>
<dbReference type="GO" id="GO:0005737">
    <property type="term" value="C:cytoplasm"/>
    <property type="evidence" value="ECO:0007669"/>
    <property type="project" value="TreeGrafter"/>
</dbReference>
<dbReference type="SUPFAM" id="SSF52540">
    <property type="entry name" value="P-loop containing nucleoside triphosphate hydrolases"/>
    <property type="match status" value="1"/>
</dbReference>
<dbReference type="RefSeq" id="WP_303670423.1">
    <property type="nucleotide sequence ID" value="NZ_SVCA01000016.1"/>
</dbReference>
<evidence type="ECO:0000313" key="4">
    <source>
        <dbReference type="EMBL" id="MBE6086311.1"/>
    </source>
</evidence>
<sequence>MMDVLELKDLSDRAELLREKVVNKFCELDLVTDIIPDNMQPDDGPIKLVFVGQYSAGKSSLIQMISGIKTEIGAAITTQDASVYPWGDLEIIDTPGIETGLRKDHDDITYGEIDKAALLVFVITNEGFDNHMGEHFRKLAIEQHRGDHMILVVNKMDRAPKGNSKEQQDLLREDMEKVIKPYTHEQLYTSFVSTELYDEAMNETDEELKADLLYESGYNELIRNINEFVKEKGVTAKLAQPLYALNDCLKHTTVDENIYESLEKQEELLKRTKRVYNAEKEDALEAIQSETMGMQSDVLNIGTQLANSIVGTGMSEQEAKQEMDKASSNAAMTVNACASKVENILTTMIKNAELNLSEIEHSSLARDVMENNIPQIWMNNENERSNYNDITEKLSKAGNFLVEHSLKEGATGVFSAGMKSFSGTGVHQGILTVGKTLGFKFKPWQAVNMTQKVAMFGKVLGVVGVLYQIYQFSRSKEEEEKHQREMDEARNEIKTQFQEWANKAYGEIGGQAREQVALLMGTPQDNLEEEMKYIAKTREKMEAIQPTVKELQDEVSLLLDELEECRG</sequence>
<evidence type="ECO:0000256" key="1">
    <source>
        <dbReference type="SAM" id="Coils"/>
    </source>
</evidence>
<evidence type="ECO:0000259" key="3">
    <source>
        <dbReference type="Pfam" id="PF18709"/>
    </source>
</evidence>
<evidence type="ECO:0000259" key="2">
    <source>
        <dbReference type="Pfam" id="PF01926"/>
    </source>
</evidence>
<feature type="domain" description="Dynamin-like helical" evidence="3">
    <location>
        <begin position="352"/>
        <end position="500"/>
    </location>
</feature>
<dbReference type="Pfam" id="PF01926">
    <property type="entry name" value="MMR_HSR1"/>
    <property type="match status" value="1"/>
</dbReference>
<dbReference type="Proteomes" id="UP000772151">
    <property type="component" value="Unassembled WGS sequence"/>
</dbReference>